<dbReference type="Proteomes" id="UP000532194">
    <property type="component" value="Unassembled WGS sequence"/>
</dbReference>
<keyword evidence="1" id="KW-1133">Transmembrane helix</keyword>
<keyword evidence="1" id="KW-0812">Transmembrane</keyword>
<organism evidence="2 3">
    <name type="scientific">Bifidobacterium oedipodis</name>
    <dbReference type="NCBI Taxonomy" id="2675322"/>
    <lineage>
        <taxon>Bacteria</taxon>
        <taxon>Bacillati</taxon>
        <taxon>Actinomycetota</taxon>
        <taxon>Actinomycetes</taxon>
        <taxon>Bifidobacteriales</taxon>
        <taxon>Bifidobacteriaceae</taxon>
        <taxon>Bifidobacterium</taxon>
    </lineage>
</organism>
<feature type="transmembrane region" description="Helical" evidence="1">
    <location>
        <begin position="32"/>
        <end position="57"/>
    </location>
</feature>
<keyword evidence="3" id="KW-1185">Reference proteome</keyword>
<dbReference type="EMBL" id="JAAIII010000006">
    <property type="protein sequence ID" value="NMM94782.1"/>
    <property type="molecule type" value="Genomic_DNA"/>
</dbReference>
<keyword evidence="1" id="KW-0472">Membrane</keyword>
<gene>
    <name evidence="2" type="ORF">G1C95_1970</name>
</gene>
<evidence type="ECO:0000313" key="2">
    <source>
        <dbReference type="EMBL" id="NMM94782.1"/>
    </source>
</evidence>
<name>A0A7Y0EQX1_9BIFI</name>
<reference evidence="2 3" key="1">
    <citation type="submission" date="2020-02" db="EMBL/GenBank/DDBJ databases">
        <title>Characterization of phylogenetic diversity of novel bifidobacterial species isolated in Czech ZOOs.</title>
        <authorList>
            <person name="Lugli G.A."/>
            <person name="Vera N.B."/>
            <person name="Ventura M."/>
        </authorList>
    </citation>
    <scope>NUCLEOTIDE SEQUENCE [LARGE SCALE GENOMIC DNA]</scope>
    <source>
        <strain evidence="2 3">DSM 109957</strain>
    </source>
</reference>
<comment type="caution">
    <text evidence="2">The sequence shown here is derived from an EMBL/GenBank/DDBJ whole genome shotgun (WGS) entry which is preliminary data.</text>
</comment>
<evidence type="ECO:0000256" key="1">
    <source>
        <dbReference type="SAM" id="Phobius"/>
    </source>
</evidence>
<dbReference type="AlphaFoldDB" id="A0A7Y0EQX1"/>
<feature type="transmembrane region" description="Helical" evidence="1">
    <location>
        <begin position="69"/>
        <end position="89"/>
    </location>
</feature>
<proteinExistence type="predicted"/>
<evidence type="ECO:0000313" key="3">
    <source>
        <dbReference type="Proteomes" id="UP000532194"/>
    </source>
</evidence>
<dbReference type="RefSeq" id="WP_169172793.1">
    <property type="nucleotide sequence ID" value="NZ_JAAIII010000006.1"/>
</dbReference>
<protein>
    <submittedName>
        <fullName evidence="2">Uncharacterized protein</fullName>
    </submittedName>
</protein>
<accession>A0A7Y0EQX1</accession>
<sequence>MTLVITAFAAVAATVAWYATAPRNQYRLSVLALMYWGAVLMWTVDGIVEVIGGGAFIDVSDPAVVFDDAMLGMVVVLTGLIVWVVTLLIKDPKHVFKHLFAA</sequence>